<dbReference type="PANTHER" id="PTHR23025:SF4">
    <property type="entry name" value="ALPHA_BETA HYDROLASE FOLD-3 DOMAIN-CONTAINING PROTEIN"/>
    <property type="match status" value="1"/>
</dbReference>
<dbReference type="Pfam" id="PF07859">
    <property type="entry name" value="Abhydrolase_3"/>
    <property type="match status" value="1"/>
</dbReference>
<dbReference type="InterPro" id="IPR029058">
    <property type="entry name" value="AB_hydrolase_fold"/>
</dbReference>
<dbReference type="OrthoDB" id="3181909at2"/>
<dbReference type="Gene3D" id="3.40.50.1820">
    <property type="entry name" value="alpha/beta hydrolase"/>
    <property type="match status" value="1"/>
</dbReference>
<evidence type="ECO:0000259" key="1">
    <source>
        <dbReference type="Pfam" id="PF07859"/>
    </source>
</evidence>
<name>A0A3D9ZGE1_9ACTN</name>
<gene>
    <name evidence="2" type="ORF">DFJ67_1523</name>
</gene>
<dbReference type="EMBL" id="QUMQ01000001">
    <property type="protein sequence ID" value="REF95564.1"/>
    <property type="molecule type" value="Genomic_DNA"/>
</dbReference>
<keyword evidence="3" id="KW-1185">Reference proteome</keyword>
<sequence>MNRRIVAEPRFTAEADAFTVVGAADDLDDLATLLADRAEPVDPALAGRLDPKVHAADLHLPLGGGPTLVRVYQAAVGPRPLLLWLHGGGFVGGSVADLDHVCSGLALRSGRTVVSLEYRLAPEHPFPAALDDTYDALGWLVAHGQVFGGDGRVAAGGQSAGGALVAGATLRARDAGSPLPDRQVLCYPVLDVPAEPSWADRQYLTGPAPDYAAPVRAASLAGLPPTLLVAAGRDPLREQAAAYAARLDDATYVEYADTPHAFLNFCGALSAGDHAIDLIAAYLS</sequence>
<accession>A0A3D9ZGE1</accession>
<comment type="caution">
    <text evidence="2">The sequence shown here is derived from an EMBL/GenBank/DDBJ whole genome shotgun (WGS) entry which is preliminary data.</text>
</comment>
<dbReference type="RefSeq" id="WP_116067224.1">
    <property type="nucleotide sequence ID" value="NZ_BONB01000006.1"/>
</dbReference>
<organism evidence="2 3">
    <name type="scientific">Asanoa ferruginea</name>
    <dbReference type="NCBI Taxonomy" id="53367"/>
    <lineage>
        <taxon>Bacteria</taxon>
        <taxon>Bacillati</taxon>
        <taxon>Actinomycetota</taxon>
        <taxon>Actinomycetes</taxon>
        <taxon>Micromonosporales</taxon>
        <taxon>Micromonosporaceae</taxon>
        <taxon>Asanoa</taxon>
    </lineage>
</organism>
<reference evidence="2 3" key="1">
    <citation type="submission" date="2018-08" db="EMBL/GenBank/DDBJ databases">
        <title>Sequencing the genomes of 1000 actinobacteria strains.</title>
        <authorList>
            <person name="Klenk H.-P."/>
        </authorList>
    </citation>
    <scope>NUCLEOTIDE SEQUENCE [LARGE SCALE GENOMIC DNA]</scope>
    <source>
        <strain evidence="2 3">DSM 44099</strain>
    </source>
</reference>
<evidence type="ECO:0000313" key="3">
    <source>
        <dbReference type="Proteomes" id="UP000256913"/>
    </source>
</evidence>
<proteinExistence type="predicted"/>
<dbReference type="Proteomes" id="UP000256913">
    <property type="component" value="Unassembled WGS sequence"/>
</dbReference>
<dbReference type="SUPFAM" id="SSF53474">
    <property type="entry name" value="alpha/beta-Hydrolases"/>
    <property type="match status" value="1"/>
</dbReference>
<dbReference type="GO" id="GO:0005829">
    <property type="term" value="C:cytosol"/>
    <property type="evidence" value="ECO:0007669"/>
    <property type="project" value="TreeGrafter"/>
</dbReference>
<dbReference type="PANTHER" id="PTHR23025">
    <property type="entry name" value="TRIACYLGLYCEROL LIPASE"/>
    <property type="match status" value="1"/>
</dbReference>
<feature type="domain" description="Alpha/beta hydrolase fold-3" evidence="1">
    <location>
        <begin position="82"/>
        <end position="263"/>
    </location>
</feature>
<dbReference type="InterPro" id="IPR013094">
    <property type="entry name" value="AB_hydrolase_3"/>
</dbReference>
<dbReference type="GO" id="GO:0004771">
    <property type="term" value="F:sterol ester esterase activity"/>
    <property type="evidence" value="ECO:0007669"/>
    <property type="project" value="TreeGrafter"/>
</dbReference>
<protein>
    <submittedName>
        <fullName evidence="2">Acetyl esterase</fullName>
    </submittedName>
</protein>
<dbReference type="AlphaFoldDB" id="A0A3D9ZGE1"/>
<evidence type="ECO:0000313" key="2">
    <source>
        <dbReference type="EMBL" id="REF95564.1"/>
    </source>
</evidence>
<dbReference type="GO" id="GO:0019433">
    <property type="term" value="P:triglyceride catabolic process"/>
    <property type="evidence" value="ECO:0007669"/>
    <property type="project" value="TreeGrafter"/>
</dbReference>
<dbReference type="GO" id="GO:0004806">
    <property type="term" value="F:triacylglycerol lipase activity"/>
    <property type="evidence" value="ECO:0007669"/>
    <property type="project" value="TreeGrafter"/>
</dbReference>